<organism evidence="3 4">
    <name type="scientific">Setaria viridis</name>
    <name type="common">Green bristlegrass</name>
    <name type="synonym">Setaria italica subsp. viridis</name>
    <dbReference type="NCBI Taxonomy" id="4556"/>
    <lineage>
        <taxon>Eukaryota</taxon>
        <taxon>Viridiplantae</taxon>
        <taxon>Streptophyta</taxon>
        <taxon>Embryophyta</taxon>
        <taxon>Tracheophyta</taxon>
        <taxon>Spermatophyta</taxon>
        <taxon>Magnoliopsida</taxon>
        <taxon>Liliopsida</taxon>
        <taxon>Poales</taxon>
        <taxon>Poaceae</taxon>
        <taxon>PACMAD clade</taxon>
        <taxon>Panicoideae</taxon>
        <taxon>Panicodae</taxon>
        <taxon>Paniceae</taxon>
        <taxon>Cenchrinae</taxon>
        <taxon>Setaria</taxon>
    </lineage>
</organism>
<dbReference type="SUPFAM" id="SSF52058">
    <property type="entry name" value="L domain-like"/>
    <property type="match status" value="1"/>
</dbReference>
<keyword evidence="1" id="KW-0677">Repeat</keyword>
<proteinExistence type="predicted"/>
<evidence type="ECO:0000256" key="1">
    <source>
        <dbReference type="ARBA" id="ARBA00022737"/>
    </source>
</evidence>
<dbReference type="Gene3D" id="3.80.10.10">
    <property type="entry name" value="Ribonuclease Inhibitor"/>
    <property type="match status" value="1"/>
</dbReference>
<protein>
    <recommendedName>
        <fullName evidence="2">Disease resistance R13L4/SHOC-2-like LRR domain-containing protein</fullName>
    </recommendedName>
</protein>
<reference evidence="3" key="1">
    <citation type="submission" date="2019-03" db="EMBL/GenBank/DDBJ databases">
        <title>WGS assembly of Setaria viridis.</title>
        <authorList>
            <person name="Huang P."/>
            <person name="Jenkins J."/>
            <person name="Grimwood J."/>
            <person name="Barry K."/>
            <person name="Healey A."/>
            <person name="Mamidi S."/>
            <person name="Sreedasyam A."/>
            <person name="Shu S."/>
            <person name="Feldman M."/>
            <person name="Wu J."/>
            <person name="Yu Y."/>
            <person name="Chen C."/>
            <person name="Johnson J."/>
            <person name="Rokhsar D."/>
            <person name="Baxter I."/>
            <person name="Schmutz J."/>
            <person name="Brutnell T."/>
            <person name="Kellogg E."/>
        </authorList>
    </citation>
    <scope>NUCLEOTIDE SEQUENCE [LARGE SCALE GENOMIC DNA]</scope>
</reference>
<dbReference type="EMBL" id="CM016554">
    <property type="protein sequence ID" value="TKW28732.1"/>
    <property type="molecule type" value="Genomic_DNA"/>
</dbReference>
<dbReference type="InterPro" id="IPR032675">
    <property type="entry name" value="LRR_dom_sf"/>
</dbReference>
<name>A0A4U6VIN3_SETVI</name>
<dbReference type="Gramene" id="TKW28732">
    <property type="protein sequence ID" value="TKW28732"/>
    <property type="gene ID" value="SEVIR_3G347851v2"/>
</dbReference>
<dbReference type="OMA" id="IIARIRC"/>
<sequence>MSIDYYFPRIPNWMESLEYLTYLDIYLSPVDEESFRTFGDLPSLLFLWISSSSVKPKEGVITGSNGFRCLKEFYFSCWEIRTGLTFEPGAMTMLEKLRVPFNAHGVCSLHGGLDFGIQHLSSLKHLQVEIVCHGARLKEVETVEEAVKNAASNLSDELSLEVRRWDEEEILKDEEHKLAEEFEF</sequence>
<evidence type="ECO:0000259" key="2">
    <source>
        <dbReference type="Pfam" id="PF23598"/>
    </source>
</evidence>
<dbReference type="Proteomes" id="UP000298652">
    <property type="component" value="Chromosome 3"/>
</dbReference>
<gene>
    <name evidence="3" type="ORF">SEVIR_3G347851v2</name>
</gene>
<evidence type="ECO:0000313" key="3">
    <source>
        <dbReference type="EMBL" id="TKW28732.1"/>
    </source>
</evidence>
<accession>A0A4U6VIN3</accession>
<dbReference type="InterPro" id="IPR055414">
    <property type="entry name" value="LRR_R13L4/SHOC2-like"/>
</dbReference>
<dbReference type="AlphaFoldDB" id="A0A4U6VIN3"/>
<evidence type="ECO:0000313" key="4">
    <source>
        <dbReference type="Proteomes" id="UP000298652"/>
    </source>
</evidence>
<keyword evidence="4" id="KW-1185">Reference proteome</keyword>
<dbReference type="Pfam" id="PF23598">
    <property type="entry name" value="LRR_14"/>
    <property type="match status" value="1"/>
</dbReference>
<feature type="domain" description="Disease resistance R13L4/SHOC-2-like LRR" evidence="2">
    <location>
        <begin position="5"/>
        <end position="153"/>
    </location>
</feature>